<comment type="caution">
    <text evidence="2">The sequence shown here is derived from an EMBL/GenBank/DDBJ whole genome shotgun (WGS) entry which is preliminary data.</text>
</comment>
<dbReference type="GO" id="GO:0031083">
    <property type="term" value="C:BLOC-1 complex"/>
    <property type="evidence" value="ECO:0007669"/>
    <property type="project" value="TreeGrafter"/>
</dbReference>
<name>A0A5B7DKD4_PORTR</name>
<feature type="coiled-coil region" evidence="1">
    <location>
        <begin position="83"/>
        <end position="110"/>
    </location>
</feature>
<reference evidence="2 3" key="1">
    <citation type="submission" date="2019-05" db="EMBL/GenBank/DDBJ databases">
        <title>Another draft genome of Portunus trituberculatus and its Hox gene families provides insights of decapod evolution.</title>
        <authorList>
            <person name="Jeong J.-H."/>
            <person name="Song I."/>
            <person name="Kim S."/>
            <person name="Choi T."/>
            <person name="Kim D."/>
            <person name="Ryu S."/>
            <person name="Kim W."/>
        </authorList>
    </citation>
    <scope>NUCLEOTIDE SEQUENCE [LARGE SCALE GENOMIC DNA]</scope>
    <source>
        <tissue evidence="2">Muscle</tissue>
    </source>
</reference>
<accession>A0A5B7DKD4</accession>
<evidence type="ECO:0000256" key="1">
    <source>
        <dbReference type="SAM" id="Coils"/>
    </source>
</evidence>
<keyword evidence="1" id="KW-0175">Coiled coil</keyword>
<gene>
    <name evidence="2" type="primary">BLOC1S4</name>
    <name evidence="2" type="ORF">E2C01_014891</name>
</gene>
<dbReference type="PANTHER" id="PTHR16230:SF3">
    <property type="entry name" value="BIOGENESIS OF LYSOSOMAL ORGANELLES COMPLEX-1, SUBUNIT 4, CAPPUCCINO"/>
    <property type="match status" value="1"/>
</dbReference>
<evidence type="ECO:0000313" key="3">
    <source>
        <dbReference type="Proteomes" id="UP000324222"/>
    </source>
</evidence>
<proteinExistence type="predicted"/>
<protein>
    <submittedName>
        <fullName evidence="2">Biogenesis of lysosome-related organelles complex 1 subunit 4</fullName>
    </submittedName>
</protein>
<keyword evidence="3" id="KW-1185">Reference proteome</keyword>
<dbReference type="EMBL" id="VSRR010001028">
    <property type="protein sequence ID" value="MPC21888.1"/>
    <property type="molecule type" value="Genomic_DNA"/>
</dbReference>
<evidence type="ECO:0000313" key="2">
    <source>
        <dbReference type="EMBL" id="MPC21888.1"/>
    </source>
</evidence>
<sequence>MEDKLQQNKLLEQMAKDYAPYFKVDKTAEKAQLDCELETMLIRLEEYGSLLERTRSESRHTLDVLVPQIYSHYQSLQRTFQTIDQLEVLVGRVKEDLTKMEKAVSKAESQLGSTQGFTTVMKPFFFVSKDSLLMLLKN</sequence>
<dbReference type="OrthoDB" id="2372305at2759"/>
<organism evidence="2 3">
    <name type="scientific">Portunus trituberculatus</name>
    <name type="common">Swimming crab</name>
    <name type="synonym">Neptunus trituberculatus</name>
    <dbReference type="NCBI Taxonomy" id="210409"/>
    <lineage>
        <taxon>Eukaryota</taxon>
        <taxon>Metazoa</taxon>
        <taxon>Ecdysozoa</taxon>
        <taxon>Arthropoda</taxon>
        <taxon>Crustacea</taxon>
        <taxon>Multicrustacea</taxon>
        <taxon>Malacostraca</taxon>
        <taxon>Eumalacostraca</taxon>
        <taxon>Eucarida</taxon>
        <taxon>Decapoda</taxon>
        <taxon>Pleocyemata</taxon>
        <taxon>Brachyura</taxon>
        <taxon>Eubrachyura</taxon>
        <taxon>Portunoidea</taxon>
        <taxon>Portunidae</taxon>
        <taxon>Portuninae</taxon>
        <taxon>Portunus</taxon>
    </lineage>
</organism>
<dbReference type="PANTHER" id="PTHR16230">
    <property type="entry name" value="CAPPUCCINO"/>
    <property type="match status" value="1"/>
</dbReference>
<dbReference type="Proteomes" id="UP000324222">
    <property type="component" value="Unassembled WGS sequence"/>
</dbReference>
<dbReference type="AlphaFoldDB" id="A0A5B7DKD4"/>
<dbReference type="InterPro" id="IPR024857">
    <property type="entry name" value="Cappuccino"/>
</dbReference>